<proteinExistence type="predicted"/>
<evidence type="ECO:0000313" key="3">
    <source>
        <dbReference type="Proteomes" id="UP001139971"/>
    </source>
</evidence>
<organism evidence="2 3">
    <name type="scientific">Tahibacter soli</name>
    <dbReference type="NCBI Taxonomy" id="2983605"/>
    <lineage>
        <taxon>Bacteria</taxon>
        <taxon>Pseudomonadati</taxon>
        <taxon>Pseudomonadota</taxon>
        <taxon>Gammaproteobacteria</taxon>
        <taxon>Lysobacterales</taxon>
        <taxon>Rhodanobacteraceae</taxon>
        <taxon>Tahibacter</taxon>
    </lineage>
</organism>
<dbReference type="AlphaFoldDB" id="A0A9X3YPA1"/>
<name>A0A9X3YPA1_9GAMM</name>
<gene>
    <name evidence="2" type="ORF">OD750_023175</name>
</gene>
<evidence type="ECO:0000313" key="2">
    <source>
        <dbReference type="EMBL" id="MDC8015439.1"/>
    </source>
</evidence>
<protein>
    <submittedName>
        <fullName evidence="2">Type I toxin-antitoxin system SymE family toxin</fullName>
    </submittedName>
</protein>
<comment type="caution">
    <text evidence="2">The sequence shown here is derived from an EMBL/GenBank/DDBJ whole genome shotgun (WGS) entry which is preliminary data.</text>
</comment>
<reference evidence="2" key="1">
    <citation type="submission" date="2023-02" db="EMBL/GenBank/DDBJ databases">
        <title>Tahibacter soli sp. nov. isolated from soil.</title>
        <authorList>
            <person name="Baek J.H."/>
            <person name="Lee J.K."/>
            <person name="Choi D.G."/>
            <person name="Jeon C.O."/>
        </authorList>
    </citation>
    <scope>NUCLEOTIDE SEQUENCE</scope>
    <source>
        <strain evidence="2">BL</strain>
    </source>
</reference>
<dbReference type="EMBL" id="JAOVZO020000020">
    <property type="protein sequence ID" value="MDC8015439.1"/>
    <property type="molecule type" value="Genomic_DNA"/>
</dbReference>
<dbReference type="RefSeq" id="WP_263540628.1">
    <property type="nucleotide sequence ID" value="NZ_JAOVZO020000020.1"/>
</dbReference>
<sequence>MTKHNRTSRNPSTRQIRVGTIRYAEGVNFAACDVPHIRLLGHWLADAGFLPNDDVTVRIRQGRLVLTRR</sequence>
<evidence type="ECO:0000259" key="1">
    <source>
        <dbReference type="Pfam" id="PF08845"/>
    </source>
</evidence>
<dbReference type="InterPro" id="IPR014944">
    <property type="entry name" value="Toxin_SymE-like"/>
</dbReference>
<feature type="domain" description="Toxin SymE-like" evidence="1">
    <location>
        <begin position="14"/>
        <end position="67"/>
    </location>
</feature>
<dbReference type="Proteomes" id="UP001139971">
    <property type="component" value="Unassembled WGS sequence"/>
</dbReference>
<dbReference type="GO" id="GO:0016070">
    <property type="term" value="P:RNA metabolic process"/>
    <property type="evidence" value="ECO:0007669"/>
    <property type="project" value="InterPro"/>
</dbReference>
<dbReference type="Pfam" id="PF08845">
    <property type="entry name" value="SymE_toxin"/>
    <property type="match status" value="1"/>
</dbReference>
<keyword evidence="3" id="KW-1185">Reference proteome</keyword>
<dbReference type="GO" id="GO:0005737">
    <property type="term" value="C:cytoplasm"/>
    <property type="evidence" value="ECO:0007669"/>
    <property type="project" value="InterPro"/>
</dbReference>
<dbReference type="GO" id="GO:0003723">
    <property type="term" value="F:RNA binding"/>
    <property type="evidence" value="ECO:0007669"/>
    <property type="project" value="InterPro"/>
</dbReference>
<accession>A0A9X3YPA1</accession>
<dbReference type="GO" id="GO:0016788">
    <property type="term" value="F:hydrolase activity, acting on ester bonds"/>
    <property type="evidence" value="ECO:0007669"/>
    <property type="project" value="InterPro"/>
</dbReference>